<dbReference type="InterPro" id="IPR011333">
    <property type="entry name" value="SKP1/BTB/POZ_sf"/>
</dbReference>
<proteinExistence type="predicted"/>
<dbReference type="EMBL" id="JANJYJ010000001">
    <property type="protein sequence ID" value="KAK3228572.1"/>
    <property type="molecule type" value="Genomic_DNA"/>
</dbReference>
<protein>
    <recommendedName>
        <fullName evidence="2">SKP1 component dimerisation domain-containing protein</fullName>
    </recommendedName>
</protein>
<evidence type="ECO:0000256" key="1">
    <source>
        <dbReference type="ARBA" id="ARBA00004906"/>
    </source>
</evidence>
<dbReference type="SUPFAM" id="SSF81382">
    <property type="entry name" value="Skp1 dimerisation domain-like"/>
    <property type="match status" value="1"/>
</dbReference>
<dbReference type="Gene3D" id="3.30.710.10">
    <property type="entry name" value="Potassium Channel Kv1.1, Chain A"/>
    <property type="match status" value="1"/>
</dbReference>
<comment type="caution">
    <text evidence="3">The sequence shown here is derived from an EMBL/GenBank/DDBJ whole genome shotgun (WGS) entry which is preliminary data.</text>
</comment>
<accession>A0AAE0B2E0</accession>
<dbReference type="GO" id="GO:0006511">
    <property type="term" value="P:ubiquitin-dependent protein catabolic process"/>
    <property type="evidence" value="ECO:0007669"/>
    <property type="project" value="InterPro"/>
</dbReference>
<dbReference type="Pfam" id="PF01466">
    <property type="entry name" value="Skp1"/>
    <property type="match status" value="1"/>
</dbReference>
<dbReference type="AlphaFoldDB" id="A0AAE0B2E0"/>
<organism evidence="3 4">
    <name type="scientific">Dipteronia sinensis</name>
    <dbReference type="NCBI Taxonomy" id="43782"/>
    <lineage>
        <taxon>Eukaryota</taxon>
        <taxon>Viridiplantae</taxon>
        <taxon>Streptophyta</taxon>
        <taxon>Embryophyta</taxon>
        <taxon>Tracheophyta</taxon>
        <taxon>Spermatophyta</taxon>
        <taxon>Magnoliopsida</taxon>
        <taxon>eudicotyledons</taxon>
        <taxon>Gunneridae</taxon>
        <taxon>Pentapetalae</taxon>
        <taxon>rosids</taxon>
        <taxon>malvids</taxon>
        <taxon>Sapindales</taxon>
        <taxon>Sapindaceae</taxon>
        <taxon>Hippocastanoideae</taxon>
        <taxon>Acereae</taxon>
        <taxon>Dipteronia</taxon>
    </lineage>
</organism>
<comment type="pathway">
    <text evidence="1">Protein modification; protein ubiquitination.</text>
</comment>
<evidence type="ECO:0000313" key="3">
    <source>
        <dbReference type="EMBL" id="KAK3228572.1"/>
    </source>
</evidence>
<name>A0AAE0B2E0_9ROSI</name>
<feature type="domain" description="SKP1 component dimerisation" evidence="2">
    <location>
        <begin position="9"/>
        <end position="55"/>
    </location>
</feature>
<dbReference type="InterPro" id="IPR036296">
    <property type="entry name" value="SKP1-like_dim_sf"/>
</dbReference>
<gene>
    <name evidence="3" type="ORF">Dsin_000453</name>
</gene>
<keyword evidence="4" id="KW-1185">Reference proteome</keyword>
<evidence type="ECO:0000313" key="4">
    <source>
        <dbReference type="Proteomes" id="UP001281410"/>
    </source>
</evidence>
<sequence length="63" mass="7385">MAANSLNTKDLLDFLIDATAKWIKDNNVEYDGEFFEIKNDYTSEEEAKIRADYNWVFEGLDED</sequence>
<dbReference type="InterPro" id="IPR016072">
    <property type="entry name" value="Skp1_comp_dimer"/>
</dbReference>
<dbReference type="Proteomes" id="UP001281410">
    <property type="component" value="Unassembled WGS sequence"/>
</dbReference>
<reference evidence="3" key="1">
    <citation type="journal article" date="2023" name="Plant J.">
        <title>Genome sequences and population genomics provide insights into the demographic history, inbreeding, and mutation load of two 'living fossil' tree species of Dipteronia.</title>
        <authorList>
            <person name="Feng Y."/>
            <person name="Comes H.P."/>
            <person name="Chen J."/>
            <person name="Zhu S."/>
            <person name="Lu R."/>
            <person name="Zhang X."/>
            <person name="Li P."/>
            <person name="Qiu J."/>
            <person name="Olsen K.M."/>
            <person name="Qiu Y."/>
        </authorList>
    </citation>
    <scope>NUCLEOTIDE SEQUENCE</scope>
    <source>
        <strain evidence="3">NBL</strain>
    </source>
</reference>
<evidence type="ECO:0000259" key="2">
    <source>
        <dbReference type="Pfam" id="PF01466"/>
    </source>
</evidence>